<evidence type="ECO:0000313" key="1">
    <source>
        <dbReference type="EMBL" id="KTC79572.1"/>
    </source>
</evidence>
<proteinExistence type="predicted"/>
<evidence type="ECO:0000313" key="2">
    <source>
        <dbReference type="Proteomes" id="UP000054921"/>
    </source>
</evidence>
<dbReference type="STRING" id="28084.Lche_1592"/>
<sequence length="70" mass="7830">MAFARNVAERAPLASREKLIRVLSHHLQIINIGRGSLKDKQIFLSRGAQFLGIDLCENVLDFAQDALLNI</sequence>
<dbReference type="AlphaFoldDB" id="A0A0W0S926"/>
<reference evidence="1 2" key="1">
    <citation type="submission" date="2015-11" db="EMBL/GenBank/DDBJ databases">
        <title>Genomic analysis of 38 Legionella species identifies large and diverse effector repertoires.</title>
        <authorList>
            <person name="Burstein D."/>
            <person name="Amaro F."/>
            <person name="Zusman T."/>
            <person name="Lifshitz Z."/>
            <person name="Cohen O."/>
            <person name="Gilbert J.A."/>
            <person name="Pupko T."/>
            <person name="Shuman H.A."/>
            <person name="Segal G."/>
        </authorList>
    </citation>
    <scope>NUCLEOTIDE SEQUENCE [LARGE SCALE GENOMIC DNA]</scope>
    <source>
        <strain evidence="1 2">ORW</strain>
    </source>
</reference>
<accession>A0A0W0S926</accession>
<dbReference type="PATRIC" id="fig|28084.5.peg.1727"/>
<dbReference type="EMBL" id="LNXW01000013">
    <property type="protein sequence ID" value="KTC79572.1"/>
    <property type="molecule type" value="Genomic_DNA"/>
</dbReference>
<gene>
    <name evidence="1" type="ORF">Lche_1592</name>
</gene>
<comment type="caution">
    <text evidence="1">The sequence shown here is derived from an EMBL/GenBank/DDBJ whole genome shotgun (WGS) entry which is preliminary data.</text>
</comment>
<dbReference type="Proteomes" id="UP000054921">
    <property type="component" value="Unassembled WGS sequence"/>
</dbReference>
<name>A0A0W0S926_9GAMM</name>
<protein>
    <submittedName>
        <fullName evidence="1">Uncharacterized protein</fullName>
    </submittedName>
</protein>
<organism evidence="1 2">
    <name type="scientific">Legionella cherrii</name>
    <dbReference type="NCBI Taxonomy" id="28084"/>
    <lineage>
        <taxon>Bacteria</taxon>
        <taxon>Pseudomonadati</taxon>
        <taxon>Pseudomonadota</taxon>
        <taxon>Gammaproteobacteria</taxon>
        <taxon>Legionellales</taxon>
        <taxon>Legionellaceae</taxon>
        <taxon>Legionella</taxon>
    </lineage>
</organism>